<organism evidence="1 2">
    <name type="scientific">Carex littledalei</name>
    <dbReference type="NCBI Taxonomy" id="544730"/>
    <lineage>
        <taxon>Eukaryota</taxon>
        <taxon>Viridiplantae</taxon>
        <taxon>Streptophyta</taxon>
        <taxon>Embryophyta</taxon>
        <taxon>Tracheophyta</taxon>
        <taxon>Spermatophyta</taxon>
        <taxon>Magnoliopsida</taxon>
        <taxon>Liliopsida</taxon>
        <taxon>Poales</taxon>
        <taxon>Cyperaceae</taxon>
        <taxon>Cyperoideae</taxon>
        <taxon>Cariceae</taxon>
        <taxon>Carex</taxon>
        <taxon>Carex subgen. Euthyceras</taxon>
    </lineage>
</organism>
<proteinExistence type="predicted"/>
<dbReference type="EMBL" id="SWLB01000026">
    <property type="protein sequence ID" value="KAF3321887.1"/>
    <property type="molecule type" value="Genomic_DNA"/>
</dbReference>
<name>A0A833QN66_9POAL</name>
<keyword evidence="2" id="KW-1185">Reference proteome</keyword>
<dbReference type="AlphaFoldDB" id="A0A833QN66"/>
<dbReference type="Proteomes" id="UP000623129">
    <property type="component" value="Unassembled WGS sequence"/>
</dbReference>
<gene>
    <name evidence="1" type="ORF">FCM35_KLT14103</name>
</gene>
<sequence length="102" mass="12034">MQKKRHEFIKHQVGDPVVYCLMYIYLYRIFLSAKHKFSKVLLFFFFKNCLCRSVLTTVVTICEPLMTDLGYLLEMQQGNLVHPNVRVHDIFFLGGTSEDLQQ</sequence>
<reference evidence="1" key="1">
    <citation type="submission" date="2020-01" db="EMBL/GenBank/DDBJ databases">
        <title>Genome sequence of Kobresia littledalei, the first chromosome-level genome in the family Cyperaceae.</title>
        <authorList>
            <person name="Qu G."/>
        </authorList>
    </citation>
    <scope>NUCLEOTIDE SEQUENCE</scope>
    <source>
        <strain evidence="1">C.B.Clarke</strain>
        <tissue evidence="1">Leaf</tissue>
    </source>
</reference>
<comment type="caution">
    <text evidence="1">The sequence shown here is derived from an EMBL/GenBank/DDBJ whole genome shotgun (WGS) entry which is preliminary data.</text>
</comment>
<accession>A0A833QN66</accession>
<protein>
    <submittedName>
        <fullName evidence="1">Uncharacterized protein</fullName>
    </submittedName>
</protein>
<evidence type="ECO:0000313" key="1">
    <source>
        <dbReference type="EMBL" id="KAF3321887.1"/>
    </source>
</evidence>
<evidence type="ECO:0000313" key="2">
    <source>
        <dbReference type="Proteomes" id="UP000623129"/>
    </source>
</evidence>